<reference evidence="2" key="1">
    <citation type="submission" date="2021-06" db="EMBL/GenBank/DDBJ databases">
        <authorList>
            <person name="Hodson N. C."/>
            <person name="Mongue J. A."/>
            <person name="Jaron S. K."/>
        </authorList>
    </citation>
    <scope>NUCLEOTIDE SEQUENCE</scope>
</reference>
<name>A0A8J2NRM0_9HEXA</name>
<keyword evidence="3" id="KW-1185">Reference proteome</keyword>
<dbReference type="OrthoDB" id="1920692at2759"/>
<evidence type="ECO:0000256" key="1">
    <source>
        <dbReference type="SAM" id="Phobius"/>
    </source>
</evidence>
<keyword evidence="1" id="KW-0812">Transmembrane</keyword>
<dbReference type="EMBL" id="CAJVCH010007095">
    <property type="protein sequence ID" value="CAG7659641.1"/>
    <property type="molecule type" value="Genomic_DNA"/>
</dbReference>
<sequence length="158" mass="18346">MTHARTEQLYTREFLYALKVKAYEFRYSIQCNEPHWSPVKYLTYITLPTRHIKRYLAVYICFDCAILPAELNSLEIHRKSLLLSSKSRTAAAIIYTCMAVGLGGGKYIMAWAHEKPYMKDLTYQSNCQQYLRDQRLSGDPYKPLGLETISDEPSEKTC</sequence>
<keyword evidence="1" id="KW-0472">Membrane</keyword>
<dbReference type="Proteomes" id="UP000708208">
    <property type="component" value="Unassembled WGS sequence"/>
</dbReference>
<dbReference type="AlphaFoldDB" id="A0A8J2NRM0"/>
<evidence type="ECO:0000313" key="3">
    <source>
        <dbReference type="Proteomes" id="UP000708208"/>
    </source>
</evidence>
<comment type="caution">
    <text evidence="2">The sequence shown here is derived from an EMBL/GenBank/DDBJ whole genome shotgun (WGS) entry which is preliminary data.</text>
</comment>
<protein>
    <submittedName>
        <fullName evidence="2">Uncharacterized protein</fullName>
    </submittedName>
</protein>
<proteinExistence type="predicted"/>
<organism evidence="2 3">
    <name type="scientific">Allacma fusca</name>
    <dbReference type="NCBI Taxonomy" id="39272"/>
    <lineage>
        <taxon>Eukaryota</taxon>
        <taxon>Metazoa</taxon>
        <taxon>Ecdysozoa</taxon>
        <taxon>Arthropoda</taxon>
        <taxon>Hexapoda</taxon>
        <taxon>Collembola</taxon>
        <taxon>Symphypleona</taxon>
        <taxon>Sminthuridae</taxon>
        <taxon>Allacma</taxon>
    </lineage>
</organism>
<evidence type="ECO:0000313" key="2">
    <source>
        <dbReference type="EMBL" id="CAG7659641.1"/>
    </source>
</evidence>
<feature type="transmembrane region" description="Helical" evidence="1">
    <location>
        <begin position="52"/>
        <end position="69"/>
    </location>
</feature>
<accession>A0A8J2NRM0</accession>
<keyword evidence="1" id="KW-1133">Transmembrane helix</keyword>
<gene>
    <name evidence="2" type="ORF">AFUS01_LOCUS1276</name>
</gene>
<feature type="transmembrane region" description="Helical" evidence="1">
    <location>
        <begin position="89"/>
        <end position="109"/>
    </location>
</feature>